<evidence type="ECO:0000256" key="4">
    <source>
        <dbReference type="ARBA" id="ARBA00022723"/>
    </source>
</evidence>
<reference evidence="14" key="1">
    <citation type="submission" date="2025-08" db="UniProtKB">
        <authorList>
            <consortium name="Ensembl"/>
        </authorList>
    </citation>
    <scope>IDENTIFICATION</scope>
</reference>
<keyword evidence="9" id="KW-0804">Transcription</keyword>
<dbReference type="FunFam" id="3.30.160.60:FF:002343">
    <property type="entry name" value="Zinc finger protein 33A"/>
    <property type="match status" value="1"/>
</dbReference>
<dbReference type="SUPFAM" id="SSF57667">
    <property type="entry name" value="beta-beta-alpha zinc fingers"/>
    <property type="match status" value="3"/>
</dbReference>
<evidence type="ECO:0000313" key="15">
    <source>
        <dbReference type="Proteomes" id="UP000261540"/>
    </source>
</evidence>
<dbReference type="SMART" id="SM00355">
    <property type="entry name" value="ZnF_C2H2"/>
    <property type="match status" value="4"/>
</dbReference>
<keyword evidence="10" id="KW-0539">Nucleus</keyword>
<sequence>MMKVSIEMSAFANIHPQIASILEILTRSAVTEICRLVDGSAEVLLLEMCRRQSENDTLRRKLERMEMELRAARVAQPGGGRGCSRTVAVQADDNIDGDEECMGTWGGNILTAVKEESCHFLLVTEESVDTDVGRPETVIIKAEGQKDESDYAESHGGLTVITADGASPSFSQVRPGEQWQCEGDGDLKEQQGLSSVSQLQSVPAPGAVFWTEHISGKNQSNGSWQYGVPSAMGDKNYQHLSLVLGQEYEKVEGERTEILIIKEESLEDDREEPKHCRGLSAEIDAVAVASPHLSASESPFQNLRSDEECDKQPNPSTVEEQDQCWQNGGESCSSERMQTRKSCQSRTGGLENPKDTRTSHLATSWNSEIEAEKLRQSTDKCLSPFTGDHHPVAVVESGSAKTQFSVGFSDVNSHVSLLNPSTVNARAEGLDESRLHSAMRDHHAAPNQPQKSLERQSVDADRDTGLYTEMVETLAVCQQSLNSAKKIETKKTFGVREKQFSCTHCGRHFNRYSHFKIHQRCHTGEKPYCCTQCGKHFSLRCNLITHQRIHTGEKPFCCTQCGISFAQKSSLKTHQRIHTGERPFCCVQCGKSFAQSSSLKTHQKVHSRDSVM</sequence>
<dbReference type="GO" id="GO:0005634">
    <property type="term" value="C:nucleus"/>
    <property type="evidence" value="ECO:0007669"/>
    <property type="project" value="UniProtKB-SubCell"/>
</dbReference>
<evidence type="ECO:0000256" key="1">
    <source>
        <dbReference type="ARBA" id="ARBA00003767"/>
    </source>
</evidence>
<evidence type="ECO:0000256" key="9">
    <source>
        <dbReference type="ARBA" id="ARBA00023163"/>
    </source>
</evidence>
<evidence type="ECO:0000256" key="12">
    <source>
        <dbReference type="SAM" id="MobiDB-lite"/>
    </source>
</evidence>
<dbReference type="Proteomes" id="UP000261540">
    <property type="component" value="Unplaced"/>
</dbReference>
<evidence type="ECO:0000256" key="5">
    <source>
        <dbReference type="ARBA" id="ARBA00022737"/>
    </source>
</evidence>
<keyword evidence="6 11" id="KW-0863">Zinc-finger</keyword>
<dbReference type="PANTHER" id="PTHR23235:SF142">
    <property type="entry name" value="ZINC FINGER PROTEIN 384"/>
    <property type="match status" value="1"/>
</dbReference>
<feature type="compositionally biased region" description="Polar residues" evidence="12">
    <location>
        <begin position="293"/>
        <end position="303"/>
    </location>
</feature>
<feature type="region of interest" description="Disordered" evidence="12">
    <location>
        <begin position="439"/>
        <end position="458"/>
    </location>
</feature>
<dbReference type="PROSITE" id="PS00028">
    <property type="entry name" value="ZINC_FINGER_C2H2_1"/>
    <property type="match status" value="4"/>
</dbReference>
<dbReference type="GO" id="GO:0000978">
    <property type="term" value="F:RNA polymerase II cis-regulatory region sequence-specific DNA binding"/>
    <property type="evidence" value="ECO:0007669"/>
    <property type="project" value="TreeGrafter"/>
</dbReference>
<comment type="similarity">
    <text evidence="3">Belongs to the krueppel C2H2-type zinc-finger protein family.</text>
</comment>
<dbReference type="GO" id="GO:0008270">
    <property type="term" value="F:zinc ion binding"/>
    <property type="evidence" value="ECO:0007669"/>
    <property type="project" value="UniProtKB-KW"/>
</dbReference>
<dbReference type="FunFam" id="3.30.160.60:FF:000051">
    <property type="entry name" value="zinc finger protein 585A"/>
    <property type="match status" value="1"/>
</dbReference>
<feature type="domain" description="C2H2-type" evidence="13">
    <location>
        <begin position="500"/>
        <end position="527"/>
    </location>
</feature>
<evidence type="ECO:0000256" key="3">
    <source>
        <dbReference type="ARBA" id="ARBA00006991"/>
    </source>
</evidence>
<keyword evidence="8" id="KW-0805">Transcription regulation</keyword>
<feature type="region of interest" description="Disordered" evidence="12">
    <location>
        <begin position="291"/>
        <end position="362"/>
    </location>
</feature>
<evidence type="ECO:0000256" key="8">
    <source>
        <dbReference type="ARBA" id="ARBA00023015"/>
    </source>
</evidence>
<dbReference type="AlphaFoldDB" id="A0A3B3T4E0"/>
<keyword evidence="4" id="KW-0479">Metal-binding</keyword>
<evidence type="ECO:0000313" key="14">
    <source>
        <dbReference type="Ensembl" id="ENSPKIP00000037535.1"/>
    </source>
</evidence>
<comment type="function">
    <text evidence="1">May be involved in transcriptional regulation.</text>
</comment>
<evidence type="ECO:0000259" key="13">
    <source>
        <dbReference type="PROSITE" id="PS50157"/>
    </source>
</evidence>
<evidence type="ECO:0000256" key="10">
    <source>
        <dbReference type="ARBA" id="ARBA00023242"/>
    </source>
</evidence>
<protein>
    <recommendedName>
        <fullName evidence="13">C2H2-type domain-containing protein</fullName>
    </recommendedName>
</protein>
<evidence type="ECO:0000256" key="11">
    <source>
        <dbReference type="PROSITE-ProRule" id="PRU00042"/>
    </source>
</evidence>
<proteinExistence type="inferred from homology"/>
<comment type="subcellular location">
    <subcellularLocation>
        <location evidence="2">Nucleus</location>
    </subcellularLocation>
</comment>
<evidence type="ECO:0000256" key="6">
    <source>
        <dbReference type="ARBA" id="ARBA00022771"/>
    </source>
</evidence>
<evidence type="ECO:0000256" key="7">
    <source>
        <dbReference type="ARBA" id="ARBA00022833"/>
    </source>
</evidence>
<dbReference type="InterPro" id="IPR036236">
    <property type="entry name" value="Znf_C2H2_sf"/>
</dbReference>
<dbReference type="Pfam" id="PF00096">
    <property type="entry name" value="zf-C2H2"/>
    <property type="match status" value="2"/>
</dbReference>
<accession>A0A3B3T4E0</accession>
<feature type="compositionally biased region" description="Polar residues" evidence="12">
    <location>
        <begin position="313"/>
        <end position="347"/>
    </location>
</feature>
<name>A0A3B3T4E0_9TELE</name>
<reference evidence="14" key="2">
    <citation type="submission" date="2025-09" db="UniProtKB">
        <authorList>
            <consortium name="Ensembl"/>
        </authorList>
    </citation>
    <scope>IDENTIFICATION</scope>
</reference>
<keyword evidence="15" id="KW-1185">Reference proteome</keyword>
<dbReference type="PROSITE" id="PS50157">
    <property type="entry name" value="ZINC_FINGER_C2H2_2"/>
    <property type="match status" value="4"/>
</dbReference>
<feature type="domain" description="C2H2-type" evidence="13">
    <location>
        <begin position="584"/>
        <end position="611"/>
    </location>
</feature>
<dbReference type="Gene3D" id="3.30.160.60">
    <property type="entry name" value="Classic Zinc Finger"/>
    <property type="match status" value="4"/>
</dbReference>
<feature type="domain" description="C2H2-type" evidence="13">
    <location>
        <begin position="556"/>
        <end position="583"/>
    </location>
</feature>
<feature type="domain" description="C2H2-type" evidence="13">
    <location>
        <begin position="528"/>
        <end position="555"/>
    </location>
</feature>
<dbReference type="GeneTree" id="ENSGT01150000286953"/>
<organism evidence="14 15">
    <name type="scientific">Paramormyrops kingsleyae</name>
    <dbReference type="NCBI Taxonomy" id="1676925"/>
    <lineage>
        <taxon>Eukaryota</taxon>
        <taxon>Metazoa</taxon>
        <taxon>Chordata</taxon>
        <taxon>Craniata</taxon>
        <taxon>Vertebrata</taxon>
        <taxon>Euteleostomi</taxon>
        <taxon>Actinopterygii</taxon>
        <taxon>Neopterygii</taxon>
        <taxon>Teleostei</taxon>
        <taxon>Osteoglossocephala</taxon>
        <taxon>Osteoglossomorpha</taxon>
        <taxon>Osteoglossiformes</taxon>
        <taxon>Mormyridae</taxon>
        <taxon>Paramormyrops</taxon>
    </lineage>
</organism>
<keyword evidence="5" id="KW-0677">Repeat</keyword>
<dbReference type="Ensembl" id="ENSPKIT00000018504.1">
    <property type="protein sequence ID" value="ENSPKIP00000037535.1"/>
    <property type="gene ID" value="ENSPKIG00000015682.1"/>
</dbReference>
<dbReference type="GO" id="GO:0000981">
    <property type="term" value="F:DNA-binding transcription factor activity, RNA polymerase II-specific"/>
    <property type="evidence" value="ECO:0007669"/>
    <property type="project" value="TreeGrafter"/>
</dbReference>
<evidence type="ECO:0000256" key="2">
    <source>
        <dbReference type="ARBA" id="ARBA00004123"/>
    </source>
</evidence>
<dbReference type="InterPro" id="IPR013087">
    <property type="entry name" value="Znf_C2H2_type"/>
</dbReference>
<keyword evidence="7" id="KW-0862">Zinc</keyword>
<dbReference type="FunFam" id="3.30.160.60:FF:000557">
    <property type="entry name" value="zinc finger and SCAN domain-containing protein 29"/>
    <property type="match status" value="1"/>
</dbReference>
<dbReference type="PANTHER" id="PTHR23235">
    <property type="entry name" value="KRUEPPEL-LIKE TRANSCRIPTION FACTOR"/>
    <property type="match status" value="1"/>
</dbReference>